<name>A0AAD3GZ77_9STRA</name>
<dbReference type="EMBL" id="BLLK01000020">
    <property type="protein sequence ID" value="GFH44777.1"/>
    <property type="molecule type" value="Genomic_DNA"/>
</dbReference>
<reference evidence="1 2" key="1">
    <citation type="journal article" date="2021" name="Sci. Rep.">
        <title>The genome of the diatom Chaetoceros tenuissimus carries an ancient integrated fragment of an extant virus.</title>
        <authorList>
            <person name="Hongo Y."/>
            <person name="Kimura K."/>
            <person name="Takaki Y."/>
            <person name="Yoshida Y."/>
            <person name="Baba S."/>
            <person name="Kobayashi G."/>
            <person name="Nagasaki K."/>
            <person name="Hano T."/>
            <person name="Tomaru Y."/>
        </authorList>
    </citation>
    <scope>NUCLEOTIDE SEQUENCE [LARGE SCALE GENOMIC DNA]</scope>
    <source>
        <strain evidence="1 2">NIES-3715</strain>
    </source>
</reference>
<evidence type="ECO:0000313" key="1">
    <source>
        <dbReference type="EMBL" id="GFH44777.1"/>
    </source>
</evidence>
<organism evidence="1 2">
    <name type="scientific">Chaetoceros tenuissimus</name>
    <dbReference type="NCBI Taxonomy" id="426638"/>
    <lineage>
        <taxon>Eukaryota</taxon>
        <taxon>Sar</taxon>
        <taxon>Stramenopiles</taxon>
        <taxon>Ochrophyta</taxon>
        <taxon>Bacillariophyta</taxon>
        <taxon>Coscinodiscophyceae</taxon>
        <taxon>Chaetocerotophycidae</taxon>
        <taxon>Chaetocerotales</taxon>
        <taxon>Chaetocerotaceae</taxon>
        <taxon>Chaetoceros</taxon>
    </lineage>
</organism>
<accession>A0AAD3GZ77</accession>
<protein>
    <recommendedName>
        <fullName evidence="3">F-box domain-containing protein</fullName>
    </recommendedName>
</protein>
<dbReference type="InterPro" id="IPR036047">
    <property type="entry name" value="F-box-like_dom_sf"/>
</dbReference>
<dbReference type="Proteomes" id="UP001054902">
    <property type="component" value="Unassembled WGS sequence"/>
</dbReference>
<gene>
    <name evidence="1" type="ORF">CTEN210_01251</name>
</gene>
<keyword evidence="2" id="KW-1185">Reference proteome</keyword>
<dbReference type="AlphaFoldDB" id="A0AAD3GZ77"/>
<evidence type="ECO:0000313" key="2">
    <source>
        <dbReference type="Proteomes" id="UP001054902"/>
    </source>
</evidence>
<comment type="caution">
    <text evidence="1">The sequence shown here is derived from an EMBL/GenBank/DDBJ whole genome shotgun (WGS) entry which is preliminary data.</text>
</comment>
<evidence type="ECO:0008006" key="3">
    <source>
        <dbReference type="Google" id="ProtNLM"/>
    </source>
</evidence>
<dbReference type="SUPFAM" id="SSF81383">
    <property type="entry name" value="F-box domain"/>
    <property type="match status" value="1"/>
</dbReference>
<proteinExistence type="predicted"/>
<dbReference type="Gene3D" id="1.20.1280.50">
    <property type="match status" value="1"/>
</dbReference>
<sequence length="300" mass="35204">MATQEYLVELNEAIKQVSKASSAFYTTDSRSLKQLLYNTVKETSMPTYEDMNAPEVSVIIHEGFNKSSKSKHRGYWFWIDSENLFRRCGVETEEHHLHMITGERTFEVKIRTGKANLDRALLDIAYHQLIVRERALVDLLQMTDNLEGEEDSDSEWEQEWRKSWSGNERRQQRQWKEMRAELRSRLSTNIQHLSQSCQGKKKILPAKNNESCSPLSSLPDEVSLRILSFLDSYYETKTDFKSLSRFGTTSKQNHQLYNKVLYKKFSKKKNNMEKDVVVYFHSVDSLFDGFTQKDIVHIYA</sequence>